<dbReference type="AlphaFoldDB" id="A0A8K0G611"/>
<keyword evidence="2" id="KW-1185">Reference proteome</keyword>
<dbReference type="EMBL" id="VTPC01086068">
    <property type="protein sequence ID" value="KAF2886888.1"/>
    <property type="molecule type" value="Genomic_DNA"/>
</dbReference>
<evidence type="ECO:0000313" key="2">
    <source>
        <dbReference type="Proteomes" id="UP000801492"/>
    </source>
</evidence>
<dbReference type="OrthoDB" id="6700668at2759"/>
<organism evidence="1 2">
    <name type="scientific">Ignelater luminosus</name>
    <name type="common">Cucubano</name>
    <name type="synonym">Pyrophorus luminosus</name>
    <dbReference type="NCBI Taxonomy" id="2038154"/>
    <lineage>
        <taxon>Eukaryota</taxon>
        <taxon>Metazoa</taxon>
        <taxon>Ecdysozoa</taxon>
        <taxon>Arthropoda</taxon>
        <taxon>Hexapoda</taxon>
        <taxon>Insecta</taxon>
        <taxon>Pterygota</taxon>
        <taxon>Neoptera</taxon>
        <taxon>Endopterygota</taxon>
        <taxon>Coleoptera</taxon>
        <taxon>Polyphaga</taxon>
        <taxon>Elateriformia</taxon>
        <taxon>Elateroidea</taxon>
        <taxon>Elateridae</taxon>
        <taxon>Agrypninae</taxon>
        <taxon>Pyrophorini</taxon>
        <taxon>Ignelater</taxon>
    </lineage>
</organism>
<accession>A0A8K0G611</accession>
<reference evidence="1" key="1">
    <citation type="submission" date="2019-08" db="EMBL/GenBank/DDBJ databases">
        <title>The genome of the North American firefly Photinus pyralis.</title>
        <authorList>
            <consortium name="Photinus pyralis genome working group"/>
            <person name="Fallon T.R."/>
            <person name="Sander Lower S.E."/>
            <person name="Weng J.-K."/>
        </authorList>
    </citation>
    <scope>NUCLEOTIDE SEQUENCE</scope>
    <source>
        <strain evidence="1">TRF0915ILg1</strain>
        <tissue evidence="1">Whole body</tissue>
    </source>
</reference>
<sequence>TSHSIVWTSTPIENRQITRHRPFCLDLHERTFELLKNFLEKYTNSFYEEYPPAPFRNSNEHHRFVLLCLKLLSTHLNLCVNGGLSNSVLGSQAKGLRILLFRLIDIPTPPDIQSIVKEVVSIGASLLLPTLKERMELLHEQLLHGKHLTTGQQMLLGIILSSLEEPIHVAALLGYSSIPEKLEFKDLSIVKILMTTLLQSFSVHT</sequence>
<feature type="non-terminal residue" evidence="1">
    <location>
        <position position="205"/>
    </location>
</feature>
<proteinExistence type="predicted"/>
<feature type="non-terminal residue" evidence="1">
    <location>
        <position position="1"/>
    </location>
</feature>
<evidence type="ECO:0000313" key="1">
    <source>
        <dbReference type="EMBL" id="KAF2886888.1"/>
    </source>
</evidence>
<gene>
    <name evidence="1" type="ORF">ILUMI_19285</name>
</gene>
<comment type="caution">
    <text evidence="1">The sequence shown here is derived from an EMBL/GenBank/DDBJ whole genome shotgun (WGS) entry which is preliminary data.</text>
</comment>
<protein>
    <submittedName>
        <fullName evidence="1">Uncharacterized protein</fullName>
    </submittedName>
</protein>
<dbReference type="Proteomes" id="UP000801492">
    <property type="component" value="Unassembled WGS sequence"/>
</dbReference>
<name>A0A8K0G611_IGNLU</name>